<reference evidence="1" key="1">
    <citation type="submission" date="2020-08" db="EMBL/GenBank/DDBJ databases">
        <title>Genomic Encyclopedia of Type Strains, Phase IV (KMG-IV): sequencing the most valuable type-strain genomes for metagenomic binning, comparative biology and taxonomic classification.</title>
        <authorList>
            <person name="Goeker M."/>
        </authorList>
    </citation>
    <scope>NUCLEOTIDE SEQUENCE [LARGE SCALE GENOMIC DNA]</scope>
    <source>
        <strain evidence="1">DSM 105040</strain>
    </source>
</reference>
<evidence type="ECO:0008006" key="3">
    <source>
        <dbReference type="Google" id="ProtNLM"/>
    </source>
</evidence>
<dbReference type="Pfam" id="PF10094">
    <property type="entry name" value="DUF2332"/>
    <property type="match status" value="1"/>
</dbReference>
<gene>
    <name evidence="1" type="ORF">GGR17_000687</name>
</gene>
<comment type="caution">
    <text evidence="1">The sequence shown here is derived from an EMBL/GenBank/DDBJ whole genome shotgun (WGS) entry which is preliminary data.</text>
</comment>
<dbReference type="Proteomes" id="UP000585681">
    <property type="component" value="Unassembled WGS sequence"/>
</dbReference>
<dbReference type="InterPro" id="IPR011200">
    <property type="entry name" value="UCP012608"/>
</dbReference>
<name>A0A840CDK4_9RHOB</name>
<dbReference type="PIRSF" id="PIRSF012608">
    <property type="entry name" value="UCP012608"/>
    <property type="match status" value="1"/>
</dbReference>
<evidence type="ECO:0000313" key="2">
    <source>
        <dbReference type="Proteomes" id="UP000585681"/>
    </source>
</evidence>
<accession>A0A840CDK4</accession>
<sequence>MTLRAALLQQAENCAALGSPFTARLLRLTADRLRPGTPVADRMLTWQGDFGPRGQSVPLRFAGALHGLVLSGEAPDLAAAYPPHDPTDDALWQAVSGALTAQEDRLQRWLDSAPQTNEVRRSAPLIAAGHWLSARYGLPLIVSEIGASAGLNLMWDHFALDLPDGRRGPRDAALVLDPDWRGDLPPLAAPRIADRRGVDLNPLDPANPADALRLRAYIWPDQPDRLARTEAAIAVARAPVDRADALDWLGPHLARQYPGHLHLIYHTIAWQYLPAQAQARGNAIIDAAGARASAEAPLARFAMEADGASPGAALTLQLWPEGQVLPMGRVDFHGRWVDWQSGTAEGTA</sequence>
<organism evidence="1 2">
    <name type="scientific">Actibacterium naphthalenivorans</name>
    <dbReference type="NCBI Taxonomy" id="1614693"/>
    <lineage>
        <taxon>Bacteria</taxon>
        <taxon>Pseudomonadati</taxon>
        <taxon>Pseudomonadota</taxon>
        <taxon>Alphaproteobacteria</taxon>
        <taxon>Rhodobacterales</taxon>
        <taxon>Roseobacteraceae</taxon>
        <taxon>Actibacterium</taxon>
    </lineage>
</organism>
<keyword evidence="2" id="KW-1185">Reference proteome</keyword>
<dbReference type="EMBL" id="JACIEQ010000001">
    <property type="protein sequence ID" value="MBB4020896.1"/>
    <property type="molecule type" value="Genomic_DNA"/>
</dbReference>
<dbReference type="RefSeq" id="WP_054538082.1">
    <property type="nucleotide sequence ID" value="NZ_JACIEQ010000001.1"/>
</dbReference>
<evidence type="ECO:0000313" key="1">
    <source>
        <dbReference type="EMBL" id="MBB4020896.1"/>
    </source>
</evidence>
<proteinExistence type="predicted"/>
<dbReference type="AlphaFoldDB" id="A0A840CDK4"/>
<protein>
    <recommendedName>
        <fullName evidence="3">DUF2332 domain-containing protein</fullName>
    </recommendedName>
</protein>